<proteinExistence type="predicted"/>
<accession>A0AA88H1L9</accession>
<evidence type="ECO:0000313" key="2">
    <source>
        <dbReference type="Proteomes" id="UP000816034"/>
    </source>
</evidence>
<gene>
    <name evidence="1" type="ORF">C9374_012653</name>
</gene>
<dbReference type="InterPro" id="IPR011042">
    <property type="entry name" value="6-blade_b-propeller_TolB-like"/>
</dbReference>
<organism evidence="1 2">
    <name type="scientific">Naegleria lovaniensis</name>
    <name type="common">Amoeba</name>
    <dbReference type="NCBI Taxonomy" id="51637"/>
    <lineage>
        <taxon>Eukaryota</taxon>
        <taxon>Discoba</taxon>
        <taxon>Heterolobosea</taxon>
        <taxon>Tetramitia</taxon>
        <taxon>Eutetramitia</taxon>
        <taxon>Vahlkampfiidae</taxon>
        <taxon>Naegleria</taxon>
    </lineage>
</organism>
<dbReference type="SUPFAM" id="SSF63825">
    <property type="entry name" value="YWTD domain"/>
    <property type="match status" value="1"/>
</dbReference>
<dbReference type="RefSeq" id="XP_044554295.1">
    <property type="nucleotide sequence ID" value="XM_044688443.1"/>
</dbReference>
<dbReference type="Proteomes" id="UP000816034">
    <property type="component" value="Unassembled WGS sequence"/>
</dbReference>
<evidence type="ECO:0000313" key="1">
    <source>
        <dbReference type="EMBL" id="KAG2392401.1"/>
    </source>
</evidence>
<dbReference type="GeneID" id="68105107"/>
<dbReference type="AlphaFoldDB" id="A0AA88H1L9"/>
<evidence type="ECO:0008006" key="3">
    <source>
        <dbReference type="Google" id="ProtNLM"/>
    </source>
</evidence>
<keyword evidence="2" id="KW-1185">Reference proteome</keyword>
<dbReference type="EMBL" id="PYSW02000005">
    <property type="protein sequence ID" value="KAG2392401.1"/>
    <property type="molecule type" value="Genomic_DNA"/>
</dbReference>
<sequence>MDSVILELSDFGDQQLALDPNFSKLRDKMRKSLKQAFSMNFDLVYTFKKSSANKLHSPSDVKISYNNDCIVVGNRGDCNIIFFNYTTKLYMTSFKPAKLFYCFLIENGEYQDNDYFIINDEYSTMSKYHLATLIDHCKNGTNCDTLWENNTLSSPYGMTIRREKNKKTNDVAENWIYVSNCGTNSIVVVKAATGTKVMDIKFGQPTLSQPYGIEFIVGDSMLIVSEYNNRRCSILKQDENGDWQVDKTIQTGHITGEDFDCPLGIAYDKIGRRIFVCDQYKSAIRILNEQGQIIGAYKGGSGNISMGRPFGITFDERKGELYVTHFSANEVRIYR</sequence>
<comment type="caution">
    <text evidence="1">The sequence shown here is derived from an EMBL/GenBank/DDBJ whole genome shotgun (WGS) entry which is preliminary data.</text>
</comment>
<dbReference type="Gene3D" id="2.120.10.30">
    <property type="entry name" value="TolB, C-terminal domain"/>
    <property type="match status" value="1"/>
</dbReference>
<name>A0AA88H1L9_NAELO</name>
<reference evidence="1 2" key="1">
    <citation type="journal article" date="2018" name="BMC Genomics">
        <title>The genome of Naegleria lovaniensis, the basis for a comparative approach to unravel pathogenicity factors of the human pathogenic amoeba N. fowleri.</title>
        <authorList>
            <person name="Liechti N."/>
            <person name="Schurch N."/>
            <person name="Bruggmann R."/>
            <person name="Wittwer M."/>
        </authorList>
    </citation>
    <scope>NUCLEOTIDE SEQUENCE [LARGE SCALE GENOMIC DNA]</scope>
    <source>
        <strain evidence="1 2">ATCC 30569</strain>
    </source>
</reference>
<protein>
    <recommendedName>
        <fullName evidence="3">NHL repeat-containing protein</fullName>
    </recommendedName>
</protein>